<dbReference type="SUPFAM" id="SSF47789">
    <property type="entry name" value="C-terminal domain of RNA polymerase alpha subunit"/>
    <property type="match status" value="1"/>
</dbReference>
<keyword evidence="7 11" id="KW-0804">Transcription</keyword>
<keyword evidence="14" id="KW-1185">Reference proteome</keyword>
<dbReference type="Gene3D" id="1.10.150.20">
    <property type="entry name" value="5' to 3' exonuclease, C-terminal subdomain"/>
    <property type="match status" value="1"/>
</dbReference>
<dbReference type="GO" id="GO:0000428">
    <property type="term" value="C:DNA-directed RNA polymerase complex"/>
    <property type="evidence" value="ECO:0007669"/>
    <property type="project" value="UniProtKB-KW"/>
</dbReference>
<evidence type="ECO:0000256" key="5">
    <source>
        <dbReference type="ARBA" id="ARBA00022679"/>
    </source>
</evidence>
<comment type="subunit">
    <text evidence="11">Homodimer. The RNAP catalytic core consists of 2 alpha, 1 beta, 1 beta' and 1 omega subunit. When a sigma factor is associated with the core the holoenzyme is formed, which can initiate transcription.</text>
</comment>
<dbReference type="NCBIfam" id="NF003517">
    <property type="entry name" value="PRK05182.2-3"/>
    <property type="match status" value="1"/>
</dbReference>
<dbReference type="GO" id="GO:0003677">
    <property type="term" value="F:DNA binding"/>
    <property type="evidence" value="ECO:0007669"/>
    <property type="project" value="UniProtKB-UniRule"/>
</dbReference>
<dbReference type="EMBL" id="CP041235">
    <property type="protein sequence ID" value="QOP42735.1"/>
    <property type="molecule type" value="Genomic_DNA"/>
</dbReference>
<evidence type="ECO:0000256" key="2">
    <source>
        <dbReference type="ARBA" id="ARBA00012418"/>
    </source>
</evidence>
<dbReference type="InterPro" id="IPR036603">
    <property type="entry name" value="RBP11-like"/>
</dbReference>
<name>A0A7M1AZD3_9BACT</name>
<evidence type="ECO:0000313" key="14">
    <source>
        <dbReference type="Proteomes" id="UP000593719"/>
    </source>
</evidence>
<feature type="region of interest" description="Alpha N-terminal domain (alpha-NTD)" evidence="11">
    <location>
        <begin position="1"/>
        <end position="229"/>
    </location>
</feature>
<dbReference type="RefSeq" id="WP_193151073.1">
    <property type="nucleotide sequence ID" value="NZ_CP041235.1"/>
</dbReference>
<dbReference type="NCBIfam" id="TIGR02027">
    <property type="entry name" value="rpoA"/>
    <property type="match status" value="1"/>
</dbReference>
<dbReference type="NCBIfam" id="NF003519">
    <property type="entry name" value="PRK05182.2-5"/>
    <property type="match status" value="1"/>
</dbReference>
<keyword evidence="6 11" id="KW-0548">Nucleotidyltransferase</keyword>
<comment type="catalytic activity">
    <reaction evidence="10 11">
        <text>RNA(n) + a ribonucleoside 5'-triphosphate = RNA(n+1) + diphosphate</text>
        <dbReference type="Rhea" id="RHEA:21248"/>
        <dbReference type="Rhea" id="RHEA-COMP:14527"/>
        <dbReference type="Rhea" id="RHEA-COMP:17342"/>
        <dbReference type="ChEBI" id="CHEBI:33019"/>
        <dbReference type="ChEBI" id="CHEBI:61557"/>
        <dbReference type="ChEBI" id="CHEBI:140395"/>
        <dbReference type="EC" id="2.7.7.6"/>
    </reaction>
</comment>
<organism evidence="13 14">
    <name type="scientific">Sulfurimonas sediminis</name>
    <dbReference type="NCBI Taxonomy" id="2590020"/>
    <lineage>
        <taxon>Bacteria</taxon>
        <taxon>Pseudomonadati</taxon>
        <taxon>Campylobacterota</taxon>
        <taxon>Epsilonproteobacteria</taxon>
        <taxon>Campylobacterales</taxon>
        <taxon>Sulfurimonadaceae</taxon>
        <taxon>Sulfurimonas</taxon>
    </lineage>
</organism>
<dbReference type="GO" id="GO:0005737">
    <property type="term" value="C:cytoplasm"/>
    <property type="evidence" value="ECO:0007669"/>
    <property type="project" value="UniProtKB-ARBA"/>
</dbReference>
<keyword evidence="4 11" id="KW-0240">DNA-directed RNA polymerase</keyword>
<protein>
    <recommendedName>
        <fullName evidence="3 11">DNA-directed RNA polymerase subunit alpha</fullName>
        <shortName evidence="11">RNAP subunit alpha</shortName>
        <ecNumber evidence="2 11">2.7.7.6</ecNumber>
    </recommendedName>
    <alternativeName>
        <fullName evidence="9 11">RNA polymerase subunit alpha</fullName>
    </alternativeName>
    <alternativeName>
        <fullName evidence="8 11">Transcriptase subunit alpha</fullName>
    </alternativeName>
</protein>
<evidence type="ECO:0000256" key="4">
    <source>
        <dbReference type="ARBA" id="ARBA00022478"/>
    </source>
</evidence>
<dbReference type="InterPro" id="IPR011263">
    <property type="entry name" value="DNA-dir_RNA_pol_RpoA/D/Rpb3"/>
</dbReference>
<dbReference type="InterPro" id="IPR011773">
    <property type="entry name" value="DNA-dir_RpoA"/>
</dbReference>
<comment type="function">
    <text evidence="11">DNA-dependent RNA polymerase catalyzes the transcription of DNA into RNA using the four ribonucleoside triphosphates as substrates.</text>
</comment>
<reference evidence="13 14" key="1">
    <citation type="submission" date="2019-06" db="EMBL/GenBank/DDBJ databases">
        <title>Sulfurimonas gotlandica sp. nov., a chemoautotrophic and psychrotolerant epsilonproteobacterium isolated from a pelagic redoxcline, and an emended description of the genus Sulfurimonas.</title>
        <authorList>
            <person name="Wang S."/>
            <person name="Jiang L."/>
            <person name="Shao Z."/>
        </authorList>
    </citation>
    <scope>NUCLEOTIDE SEQUENCE [LARGE SCALE GENOMIC DNA]</scope>
    <source>
        <strain evidence="13 14">S2-6</strain>
    </source>
</reference>
<proteinExistence type="inferred from homology"/>
<dbReference type="GO" id="GO:0006351">
    <property type="term" value="P:DNA-templated transcription"/>
    <property type="evidence" value="ECO:0007669"/>
    <property type="project" value="UniProtKB-UniRule"/>
</dbReference>
<comment type="similarity">
    <text evidence="1 11">Belongs to the RNA polymerase alpha chain family.</text>
</comment>
<keyword evidence="5 11" id="KW-0808">Transferase</keyword>
<dbReference type="Pfam" id="PF03118">
    <property type="entry name" value="RNA_pol_A_CTD"/>
    <property type="match status" value="1"/>
</dbReference>
<evidence type="ECO:0000313" key="13">
    <source>
        <dbReference type="EMBL" id="QOP42735.1"/>
    </source>
</evidence>
<dbReference type="EC" id="2.7.7.6" evidence="2 11"/>
<dbReference type="SMART" id="SM00662">
    <property type="entry name" value="RPOLD"/>
    <property type="match status" value="1"/>
</dbReference>
<feature type="region of interest" description="Alpha C-terminal domain (alpha-CTD)" evidence="11">
    <location>
        <begin position="248"/>
        <end position="334"/>
    </location>
</feature>
<accession>A0A7M1AZD3</accession>
<dbReference type="InterPro" id="IPR036643">
    <property type="entry name" value="RNApol_insert_sf"/>
</dbReference>
<dbReference type="GO" id="GO:0046983">
    <property type="term" value="F:protein dimerization activity"/>
    <property type="evidence" value="ECO:0007669"/>
    <property type="project" value="InterPro"/>
</dbReference>
<dbReference type="Pfam" id="PF01000">
    <property type="entry name" value="RNA_pol_A_bac"/>
    <property type="match status" value="1"/>
</dbReference>
<evidence type="ECO:0000259" key="12">
    <source>
        <dbReference type="SMART" id="SM00662"/>
    </source>
</evidence>
<evidence type="ECO:0000256" key="9">
    <source>
        <dbReference type="ARBA" id="ARBA00033070"/>
    </source>
</evidence>
<dbReference type="Pfam" id="PF01193">
    <property type="entry name" value="RNA_pol_L"/>
    <property type="match status" value="1"/>
</dbReference>
<dbReference type="Proteomes" id="UP000593719">
    <property type="component" value="Chromosome"/>
</dbReference>
<sequence>MKKIKTTPLAPQEFEVEQISDNEANIMAYPFEVGYAISLAHPLRRFLLSSSVGYAPIAIKIEGAKHEFDSVRGMLEDISDFILNLKEIRFKLNNDATEAEINYSFAGPCTIKGGDLSNDEVEVVTPDAPLATLNEDSTLNFTLKIAQGIGYVASEDTAVEVDDDEYIALDAYFTPVRSATYKIDNVLVEDNPNFERVIMNIRTDGQISPIDAFRNSLEVMYAQLAVFNSEISIKAPATIERVEESPDLKKLTTNIDSLGLSARSFNCLDRSNIKLIGEIVLMSTNDLKNVKNLGKKSYDEIVEKVQEFGFEVGADLADDVVTALKKKIEAVQAQ</sequence>
<dbReference type="CDD" id="cd06928">
    <property type="entry name" value="RNAP_alpha_NTD"/>
    <property type="match status" value="1"/>
</dbReference>
<dbReference type="InterPro" id="IPR011260">
    <property type="entry name" value="RNAP_asu_C"/>
</dbReference>
<dbReference type="SUPFAM" id="SSF55257">
    <property type="entry name" value="RBP11-like subunits of RNA polymerase"/>
    <property type="match status" value="1"/>
</dbReference>
<dbReference type="HAMAP" id="MF_00059">
    <property type="entry name" value="RNApol_bact_RpoA"/>
    <property type="match status" value="1"/>
</dbReference>
<evidence type="ECO:0000256" key="1">
    <source>
        <dbReference type="ARBA" id="ARBA00007123"/>
    </source>
</evidence>
<evidence type="ECO:0000256" key="3">
    <source>
        <dbReference type="ARBA" id="ARBA00015972"/>
    </source>
</evidence>
<gene>
    <name evidence="11" type="primary">rpoA</name>
    <name evidence="13" type="ORF">FJR45_01705</name>
</gene>
<evidence type="ECO:0000256" key="11">
    <source>
        <dbReference type="HAMAP-Rule" id="MF_00059"/>
    </source>
</evidence>
<evidence type="ECO:0000256" key="6">
    <source>
        <dbReference type="ARBA" id="ARBA00022695"/>
    </source>
</evidence>
<feature type="domain" description="DNA-directed RNA polymerase RpoA/D/Rpb3-type" evidence="12">
    <location>
        <begin position="23"/>
        <end position="230"/>
    </location>
</feature>
<evidence type="ECO:0000256" key="10">
    <source>
        <dbReference type="ARBA" id="ARBA00048552"/>
    </source>
</evidence>
<dbReference type="KEGG" id="ssei:FJR45_01705"/>
<dbReference type="SUPFAM" id="SSF56553">
    <property type="entry name" value="Insert subdomain of RNA polymerase alpha subunit"/>
    <property type="match status" value="1"/>
</dbReference>
<dbReference type="InterPro" id="IPR011262">
    <property type="entry name" value="DNA-dir_RNA_pol_insert"/>
</dbReference>
<dbReference type="Gene3D" id="3.30.1360.10">
    <property type="entry name" value="RNA polymerase, RBP11-like subunit"/>
    <property type="match status" value="1"/>
</dbReference>
<dbReference type="GO" id="GO:0003899">
    <property type="term" value="F:DNA-directed RNA polymerase activity"/>
    <property type="evidence" value="ECO:0007669"/>
    <property type="project" value="UniProtKB-UniRule"/>
</dbReference>
<comment type="domain">
    <text evidence="11">The N-terminal domain is essential for RNAP assembly and basal transcription, whereas the C-terminal domain is involved in interaction with transcriptional regulators and with upstream promoter elements.</text>
</comment>
<evidence type="ECO:0000256" key="7">
    <source>
        <dbReference type="ARBA" id="ARBA00023163"/>
    </source>
</evidence>
<dbReference type="Gene3D" id="2.170.120.12">
    <property type="entry name" value="DNA-directed RNA polymerase, insert domain"/>
    <property type="match status" value="1"/>
</dbReference>
<dbReference type="AlphaFoldDB" id="A0A7M1AZD3"/>
<evidence type="ECO:0000256" key="8">
    <source>
        <dbReference type="ARBA" id="ARBA00032524"/>
    </source>
</evidence>